<name>A0A2P5HKV2_DIAHE</name>
<dbReference type="AlphaFoldDB" id="A0A2P5HKV2"/>
<dbReference type="InterPro" id="IPR036770">
    <property type="entry name" value="Ankyrin_rpt-contain_sf"/>
</dbReference>
<accession>A0A2P5HKV2</accession>
<feature type="repeat" description="ANK" evidence="1">
    <location>
        <begin position="170"/>
        <end position="202"/>
    </location>
</feature>
<organism evidence="2 3">
    <name type="scientific">Diaporthe helianthi</name>
    <dbReference type="NCBI Taxonomy" id="158607"/>
    <lineage>
        <taxon>Eukaryota</taxon>
        <taxon>Fungi</taxon>
        <taxon>Dikarya</taxon>
        <taxon>Ascomycota</taxon>
        <taxon>Pezizomycotina</taxon>
        <taxon>Sordariomycetes</taxon>
        <taxon>Sordariomycetidae</taxon>
        <taxon>Diaporthales</taxon>
        <taxon>Diaporthaceae</taxon>
        <taxon>Diaporthe</taxon>
    </lineage>
</organism>
<protein>
    <recommendedName>
        <fullName evidence="4">Ankyrin</fullName>
    </recommendedName>
</protein>
<dbReference type="Proteomes" id="UP000094444">
    <property type="component" value="Unassembled WGS sequence"/>
</dbReference>
<keyword evidence="3" id="KW-1185">Reference proteome</keyword>
<proteinExistence type="predicted"/>
<dbReference type="Pfam" id="PF13637">
    <property type="entry name" value="Ank_4"/>
    <property type="match status" value="1"/>
</dbReference>
<feature type="repeat" description="ANK" evidence="1">
    <location>
        <begin position="104"/>
        <end position="136"/>
    </location>
</feature>
<dbReference type="OrthoDB" id="341259at2759"/>
<dbReference type="CDD" id="cd09917">
    <property type="entry name" value="F-box_SF"/>
    <property type="match status" value="1"/>
</dbReference>
<dbReference type="PANTHER" id="PTHR24133">
    <property type="entry name" value="ANKYRIN DOMAIN-CONTAINING"/>
    <property type="match status" value="1"/>
</dbReference>
<evidence type="ECO:0000313" key="2">
    <source>
        <dbReference type="EMBL" id="POS70856.1"/>
    </source>
</evidence>
<evidence type="ECO:0000313" key="3">
    <source>
        <dbReference type="Proteomes" id="UP000094444"/>
    </source>
</evidence>
<keyword evidence="1" id="KW-0040">ANK repeat</keyword>
<dbReference type="SUPFAM" id="SSF48403">
    <property type="entry name" value="Ankyrin repeat"/>
    <property type="match status" value="3"/>
</dbReference>
<comment type="caution">
    <text evidence="2">The sequence shown here is derived from an EMBL/GenBank/DDBJ whole genome shotgun (WGS) entry which is preliminary data.</text>
</comment>
<evidence type="ECO:0008006" key="4">
    <source>
        <dbReference type="Google" id="ProtNLM"/>
    </source>
</evidence>
<dbReference type="STRING" id="158607.A0A2P5HKV2"/>
<dbReference type="PROSITE" id="PS50297">
    <property type="entry name" value="ANK_REP_REGION"/>
    <property type="match status" value="2"/>
</dbReference>
<dbReference type="EMBL" id="MAVT02001461">
    <property type="protein sequence ID" value="POS70856.1"/>
    <property type="molecule type" value="Genomic_DNA"/>
</dbReference>
<reference evidence="2" key="1">
    <citation type="submission" date="2017-09" db="EMBL/GenBank/DDBJ databases">
        <title>Polyketide synthases of a Diaporthe helianthi virulent isolate.</title>
        <authorList>
            <person name="Baroncelli R."/>
        </authorList>
    </citation>
    <scope>NUCLEOTIDE SEQUENCE [LARGE SCALE GENOMIC DNA]</scope>
    <source>
        <strain evidence="2">7/96</strain>
    </source>
</reference>
<dbReference type="SMART" id="SM00248">
    <property type="entry name" value="ANK"/>
    <property type="match status" value="11"/>
</dbReference>
<dbReference type="PANTHER" id="PTHR24133:SF40">
    <property type="entry name" value="ANKYRIN REPEAT DOMAIN 44"/>
    <property type="match status" value="1"/>
</dbReference>
<feature type="repeat" description="ANK" evidence="1">
    <location>
        <begin position="50"/>
        <end position="82"/>
    </location>
</feature>
<dbReference type="PROSITE" id="PS50088">
    <property type="entry name" value="ANK_REPEAT"/>
    <property type="match status" value="4"/>
</dbReference>
<evidence type="ECO:0000256" key="1">
    <source>
        <dbReference type="PROSITE-ProRule" id="PRU00023"/>
    </source>
</evidence>
<dbReference type="Gene3D" id="1.25.40.20">
    <property type="entry name" value="Ankyrin repeat-containing domain"/>
    <property type="match status" value="5"/>
</dbReference>
<gene>
    <name evidence="2" type="ORF">DHEL01_v210749</name>
</gene>
<dbReference type="InterPro" id="IPR052391">
    <property type="entry name" value="E3_Ligase-Neurotoxin"/>
</dbReference>
<dbReference type="Pfam" id="PF12796">
    <property type="entry name" value="Ank_2"/>
    <property type="match status" value="1"/>
</dbReference>
<dbReference type="InterPro" id="IPR002110">
    <property type="entry name" value="Ankyrin_rpt"/>
</dbReference>
<dbReference type="InParanoid" id="A0A2P5HKV2"/>
<feature type="repeat" description="ANK" evidence="1">
    <location>
        <begin position="366"/>
        <end position="400"/>
    </location>
</feature>
<dbReference type="Pfam" id="PF00023">
    <property type="entry name" value="Ank"/>
    <property type="match status" value="2"/>
</dbReference>
<sequence length="886" mass="98994">MISISNLPDELIILIAEACDVPDKARLARSNRRLNGLATRVLLRYSVQEEGNSAMYWAAEHGHIITLERMRSYGAEVNDNSGSHLSVVVRRLESFPRDRLHTSAGFSPIHIAARFGQDAAVKWLLKNGARIESLAQHVCQCKPVEDYDDYDDFDDFNNFDDDMNRRNDLHAWSPLHVAICSGHTSTARLLISRGARIRSQESGPGGYFLSTNVFHTAAHRNNITALEFLVGSGLVDVDEPDSAGLVALHYACSCPDNLAAIKTLIHLGASLDVLSEPGRKTALCVACEVGFFEGAIVLLAEGAVHDVSRKEKGAILLRYAAQPFAFFEQHPQSPDLAIWEQFREDFVRRLVTLGVNIDERVPSSFPGLTPLAAAAANHRSLVRTLQVFIELGADANVVDDVQRNTIYLLLEKLGINFYPITANKVDLLLRHGARPDMPSKYGYCAFDMALRLSKDAGDASIFGYVVQHALVANYGHIYIHDRIRVSYYTRQYDECRILAQHGAVLELSDKQLDHDIRNGVEARELREMFFFLDLFPDRTNPFECLKVAIECYRDQRLSSDIPIIKSLLARPEFDSQGSSGASRLLQVACRYHSPVVIAQLLLEKGAQVNRFDSWWETPLSCAVACGCRPLVRLLLLHGADPHMAPSREEWHTYVYETSHKSHGQMPDPRDIGYPTSFTRAIMELHHHGRNNHSSCLPKAEALPPPLELILEHLPLPTLPKDPRALSYIHLAVEWPEALRVLLAKGADPNSGDHCLRPPLLYLIDMADRLRPVRPESLSILLEFGADIHRTDEWGRSFLTMMRRSTLAMANGASENVEFEGEKLGFAAGLLLRNFFVCVDEKSGEDCVKPRPEALAEANDSEYVGRLAAYNEGKSQNRGLNYADKIS</sequence>